<organism evidence="3 4">
    <name type="scientific">Microbacterium hatanonis</name>
    <dbReference type="NCBI Taxonomy" id="404366"/>
    <lineage>
        <taxon>Bacteria</taxon>
        <taxon>Bacillati</taxon>
        <taxon>Actinomycetota</taxon>
        <taxon>Actinomycetes</taxon>
        <taxon>Micrococcales</taxon>
        <taxon>Microbacteriaceae</taxon>
        <taxon>Microbacterium</taxon>
    </lineage>
</organism>
<dbReference type="OrthoDB" id="4941235at2"/>
<protein>
    <recommendedName>
        <fullName evidence="5">DUF4097 domain-containing protein</fullName>
    </recommendedName>
</protein>
<feature type="region of interest" description="Disordered" evidence="1">
    <location>
        <begin position="1"/>
        <end position="24"/>
    </location>
</feature>
<dbReference type="RefSeq" id="WP_147894592.1">
    <property type="nucleotide sequence ID" value="NZ_BAAANR010000001.1"/>
</dbReference>
<evidence type="ECO:0008006" key="5">
    <source>
        <dbReference type="Google" id="ProtNLM"/>
    </source>
</evidence>
<reference evidence="3 4" key="1">
    <citation type="submission" date="2019-08" db="EMBL/GenBank/DDBJ databases">
        <authorList>
            <person name="Dong K."/>
        </authorList>
    </citation>
    <scope>NUCLEOTIDE SEQUENCE [LARGE SCALE GENOMIC DNA]</scope>
    <source>
        <strain evidence="3 4">JCM14558</strain>
    </source>
</reference>
<dbReference type="AlphaFoldDB" id="A0A5C8HW91"/>
<keyword evidence="2" id="KW-1133">Transmembrane helix</keyword>
<keyword evidence="2" id="KW-0812">Transmembrane</keyword>
<dbReference type="EMBL" id="VRSV01000002">
    <property type="protein sequence ID" value="TXK09375.1"/>
    <property type="molecule type" value="Genomic_DNA"/>
</dbReference>
<accession>A0A5C8HW91</accession>
<evidence type="ECO:0000313" key="3">
    <source>
        <dbReference type="EMBL" id="TXK09375.1"/>
    </source>
</evidence>
<name>A0A5C8HW91_9MICO</name>
<evidence type="ECO:0000313" key="4">
    <source>
        <dbReference type="Proteomes" id="UP000321034"/>
    </source>
</evidence>
<evidence type="ECO:0000256" key="2">
    <source>
        <dbReference type="SAM" id="Phobius"/>
    </source>
</evidence>
<feature type="transmembrane region" description="Helical" evidence="2">
    <location>
        <begin position="28"/>
        <end position="50"/>
    </location>
</feature>
<proteinExistence type="predicted"/>
<sequence>MSTESVPPQAAPQPTPPSGSGHRTAPRVIALLTAALGVAVVVGTVATAAVPTVAAAAARDEERSVAVGGVSAVKIDVDAVMLTVVFDDVSEASLDVREFTRGSWTFERNGSTLRVATPRNSVLSWFGGGNGRATLTLPEELAGVDTDVMVAGGSVDASGDFGDLGLTLAAGRVAVRGTAETLTADVDAGRGEIDLSNVSTAALSTEAGELIARLGGTAPDAVTASVSAGSIELTLPDEVYDVTTGVSAGGVDNRLRTQAGSPRTVDVRVEMGNALLTAD</sequence>
<dbReference type="Proteomes" id="UP000321034">
    <property type="component" value="Unassembled WGS sequence"/>
</dbReference>
<keyword evidence="4" id="KW-1185">Reference proteome</keyword>
<keyword evidence="2" id="KW-0472">Membrane</keyword>
<comment type="caution">
    <text evidence="3">The sequence shown here is derived from an EMBL/GenBank/DDBJ whole genome shotgun (WGS) entry which is preliminary data.</text>
</comment>
<evidence type="ECO:0000256" key="1">
    <source>
        <dbReference type="SAM" id="MobiDB-lite"/>
    </source>
</evidence>
<gene>
    <name evidence="3" type="ORF">FVP77_10560</name>
</gene>